<dbReference type="Pfam" id="PF03891">
    <property type="entry name" value="DUF333"/>
    <property type="match status" value="1"/>
</dbReference>
<reference evidence="2" key="1">
    <citation type="submission" date="2021-11" db="EMBL/GenBank/DDBJ databases">
        <title>Vibrio ZSDE26 sp. nov. and Vibrio ZSDZ34 sp. nov., isolated from coastal seawater in Qingdao.</title>
        <authorList>
            <person name="Zhang P."/>
        </authorList>
    </citation>
    <scope>NUCLEOTIDE SEQUENCE</scope>
    <source>
        <strain evidence="2">ZSDZ34</strain>
    </source>
</reference>
<dbReference type="EMBL" id="JAJNNZ010000004">
    <property type="protein sequence ID" value="MCJ2376489.1"/>
    <property type="molecule type" value="Genomic_DNA"/>
</dbReference>
<sequence length="71" mass="7812">MKYVVALSINVLLLGCSTQQAKPQSTSQANPAAVYCVESGGEYMLENSECKLPDGSVVNAWDYYRENHPQN</sequence>
<dbReference type="RefSeq" id="WP_244356054.1">
    <property type="nucleotide sequence ID" value="NZ_JAJNNZ010000004.1"/>
</dbReference>
<evidence type="ECO:0000313" key="2">
    <source>
        <dbReference type="EMBL" id="MCJ2376489.1"/>
    </source>
</evidence>
<evidence type="ECO:0000256" key="1">
    <source>
        <dbReference type="SAM" id="SignalP"/>
    </source>
</evidence>
<gene>
    <name evidence="2" type="ORF">LNL84_06535</name>
</gene>
<proteinExistence type="predicted"/>
<dbReference type="InterPro" id="IPR005590">
    <property type="entry name" value="DUF333"/>
</dbReference>
<protein>
    <submittedName>
        <fullName evidence="2">DUF333 domain-containing protein</fullName>
    </submittedName>
</protein>
<keyword evidence="1" id="KW-0732">Signal</keyword>
<name>A0A9X1WA71_9VIBR</name>
<comment type="caution">
    <text evidence="2">The sequence shown here is derived from an EMBL/GenBank/DDBJ whole genome shotgun (WGS) entry which is preliminary data.</text>
</comment>
<dbReference type="PROSITE" id="PS51257">
    <property type="entry name" value="PROKAR_LIPOPROTEIN"/>
    <property type="match status" value="1"/>
</dbReference>
<feature type="chain" id="PRO_5040734006" evidence="1">
    <location>
        <begin position="22"/>
        <end position="71"/>
    </location>
</feature>
<accession>A0A9X1WA71</accession>
<keyword evidence="3" id="KW-1185">Reference proteome</keyword>
<feature type="signal peptide" evidence="1">
    <location>
        <begin position="1"/>
        <end position="21"/>
    </location>
</feature>
<evidence type="ECO:0000313" key="3">
    <source>
        <dbReference type="Proteomes" id="UP001139488"/>
    </source>
</evidence>
<organism evidence="2 3">
    <name type="scientific">Vibrio gelatinilyticus</name>
    <dbReference type="NCBI Taxonomy" id="2893468"/>
    <lineage>
        <taxon>Bacteria</taxon>
        <taxon>Pseudomonadati</taxon>
        <taxon>Pseudomonadota</taxon>
        <taxon>Gammaproteobacteria</taxon>
        <taxon>Vibrionales</taxon>
        <taxon>Vibrionaceae</taxon>
        <taxon>Vibrio</taxon>
    </lineage>
</organism>
<dbReference type="AlphaFoldDB" id="A0A9X1WA71"/>
<dbReference type="Proteomes" id="UP001139488">
    <property type="component" value="Unassembled WGS sequence"/>
</dbReference>